<dbReference type="EC" id="2.3.2.27" evidence="3"/>
<organism evidence="16 17">
    <name type="scientific">Quercus lobata</name>
    <name type="common">Valley oak</name>
    <dbReference type="NCBI Taxonomy" id="97700"/>
    <lineage>
        <taxon>Eukaryota</taxon>
        <taxon>Viridiplantae</taxon>
        <taxon>Streptophyta</taxon>
        <taxon>Embryophyta</taxon>
        <taxon>Tracheophyta</taxon>
        <taxon>Spermatophyta</taxon>
        <taxon>Magnoliopsida</taxon>
        <taxon>eudicotyledons</taxon>
        <taxon>Gunneridae</taxon>
        <taxon>Pentapetalae</taxon>
        <taxon>rosids</taxon>
        <taxon>fabids</taxon>
        <taxon>Fagales</taxon>
        <taxon>Fagaceae</taxon>
        <taxon>Quercus</taxon>
    </lineage>
</organism>
<evidence type="ECO:0000256" key="12">
    <source>
        <dbReference type="PROSITE-ProRule" id="PRU00175"/>
    </source>
</evidence>
<dbReference type="OMA" id="SPHDQHE"/>
<feature type="compositionally biased region" description="Basic and acidic residues" evidence="13">
    <location>
        <begin position="114"/>
        <end position="123"/>
    </location>
</feature>
<evidence type="ECO:0000256" key="6">
    <source>
        <dbReference type="ARBA" id="ARBA00022723"/>
    </source>
</evidence>
<keyword evidence="7" id="KW-0833">Ubl conjugation pathway</keyword>
<feature type="compositionally biased region" description="Low complexity" evidence="13">
    <location>
        <begin position="98"/>
        <end position="112"/>
    </location>
</feature>
<dbReference type="GeneID" id="115977789"/>
<dbReference type="SUPFAM" id="SSF57850">
    <property type="entry name" value="RING/U-box"/>
    <property type="match status" value="1"/>
</dbReference>
<dbReference type="RefSeq" id="XP_030955668.1">
    <property type="nucleotide sequence ID" value="XM_031099808.1"/>
</dbReference>
<accession>A0A7N2KUY5</accession>
<evidence type="ECO:0000256" key="1">
    <source>
        <dbReference type="ARBA" id="ARBA00000900"/>
    </source>
</evidence>
<dbReference type="GO" id="GO:0016567">
    <property type="term" value="P:protein ubiquitination"/>
    <property type="evidence" value="ECO:0007669"/>
    <property type="project" value="UniProtKB-UniPathway"/>
</dbReference>
<evidence type="ECO:0000256" key="14">
    <source>
        <dbReference type="SAM" id="Phobius"/>
    </source>
</evidence>
<feature type="transmembrane region" description="Helical" evidence="14">
    <location>
        <begin position="62"/>
        <end position="81"/>
    </location>
</feature>
<keyword evidence="8" id="KW-0862">Zinc</keyword>
<keyword evidence="12" id="KW-0863">Zinc-finger</keyword>
<comment type="catalytic activity">
    <reaction evidence="1">
        <text>S-ubiquitinyl-[E2 ubiquitin-conjugating enzyme]-L-cysteine + [acceptor protein]-L-lysine = [E2 ubiquitin-conjugating enzyme]-L-cysteine + N(6)-ubiquitinyl-[acceptor protein]-L-lysine.</text>
        <dbReference type="EC" id="2.3.2.27"/>
    </reaction>
</comment>
<dbReference type="GO" id="GO:0061630">
    <property type="term" value="F:ubiquitin protein ligase activity"/>
    <property type="evidence" value="ECO:0007669"/>
    <property type="project" value="UniProtKB-EC"/>
</dbReference>
<comment type="similarity">
    <text evidence="11">Belongs to the RING-type zinc finger family. ATL subfamily.</text>
</comment>
<evidence type="ECO:0000256" key="2">
    <source>
        <dbReference type="ARBA" id="ARBA00004167"/>
    </source>
</evidence>
<keyword evidence="17" id="KW-1185">Reference proteome</keyword>
<sequence>MRPLTPQPAAAATVVAAVAAESAIIHLSPPLSPSTPTRTRCEPQDDGCNRWQPYSNSRDFEANAASVLIILLCALICALVLNSAIRCFLRGGGGGNNHQQPLPQNQQQQQQQEVQHDERKSTLEKEAADTLIAGPGLVFSTGMKLAGTEAECAICLSEFVEGEGIRVLGRCNHGFHVNCIQQWLSSHTSCPTCRRSCLPPSPISTQPCSQTNTGEGPILSLS</sequence>
<dbReference type="InParanoid" id="A0A7N2KUY5"/>
<dbReference type="Pfam" id="PF13639">
    <property type="entry name" value="zf-RING_2"/>
    <property type="match status" value="1"/>
</dbReference>
<comment type="subcellular location">
    <subcellularLocation>
        <location evidence="2">Membrane</location>
        <topology evidence="2">Single-pass membrane protein</topology>
    </subcellularLocation>
</comment>
<keyword evidence="9 14" id="KW-1133">Transmembrane helix</keyword>
<dbReference type="PANTHER" id="PTHR46905">
    <property type="entry name" value="RING-H2 FINGER PROTEIN ATL78"/>
    <property type="match status" value="1"/>
</dbReference>
<keyword evidence="5 14" id="KW-0812">Transmembrane</keyword>
<reference evidence="17" key="1">
    <citation type="journal article" date="2016" name="G3 (Bethesda)">
        <title>First Draft Assembly and Annotation of the Genome of a California Endemic Oak Quercus lobata Nee (Fagaceae).</title>
        <authorList>
            <person name="Sork V.L."/>
            <person name="Fitz-Gibbon S.T."/>
            <person name="Puiu D."/>
            <person name="Crepeau M."/>
            <person name="Gugger P.F."/>
            <person name="Sherman R."/>
            <person name="Stevens K."/>
            <person name="Langley C.H."/>
            <person name="Pellegrini M."/>
            <person name="Salzberg S.L."/>
        </authorList>
    </citation>
    <scope>NUCLEOTIDE SEQUENCE [LARGE SCALE GENOMIC DNA]</scope>
    <source>
        <strain evidence="17">cv. SW786</strain>
    </source>
</reference>
<keyword evidence="4" id="KW-0808">Transferase</keyword>
<dbReference type="InterPro" id="IPR013083">
    <property type="entry name" value="Znf_RING/FYVE/PHD"/>
</dbReference>
<dbReference type="Gramene" id="QL02p026683:mrna">
    <property type="protein sequence ID" value="QL02p026683:mrna:CDS:1"/>
    <property type="gene ID" value="QL02p026683"/>
</dbReference>
<feature type="domain" description="RING-type" evidence="15">
    <location>
        <begin position="152"/>
        <end position="194"/>
    </location>
</feature>
<keyword evidence="10 14" id="KW-0472">Membrane</keyword>
<evidence type="ECO:0000256" key="8">
    <source>
        <dbReference type="ARBA" id="ARBA00022833"/>
    </source>
</evidence>
<dbReference type="SMART" id="SM00184">
    <property type="entry name" value="RING"/>
    <property type="match status" value="1"/>
</dbReference>
<dbReference type="KEGG" id="qlo:115977789"/>
<dbReference type="FunCoup" id="A0A7N2KUY5">
    <property type="interactions" value="8"/>
</dbReference>
<evidence type="ECO:0000256" key="9">
    <source>
        <dbReference type="ARBA" id="ARBA00022989"/>
    </source>
</evidence>
<evidence type="ECO:0000256" key="7">
    <source>
        <dbReference type="ARBA" id="ARBA00022786"/>
    </source>
</evidence>
<name>A0A7N2KUY5_QUELO</name>
<evidence type="ECO:0000256" key="11">
    <source>
        <dbReference type="ARBA" id="ARBA00024209"/>
    </source>
</evidence>
<evidence type="ECO:0000256" key="4">
    <source>
        <dbReference type="ARBA" id="ARBA00022679"/>
    </source>
</evidence>
<evidence type="ECO:0000256" key="3">
    <source>
        <dbReference type="ARBA" id="ARBA00012483"/>
    </source>
</evidence>
<dbReference type="InterPro" id="IPR001841">
    <property type="entry name" value="Znf_RING"/>
</dbReference>
<reference evidence="16" key="2">
    <citation type="submission" date="2021-01" db="UniProtKB">
        <authorList>
            <consortium name="EnsemblPlants"/>
        </authorList>
    </citation>
    <scope>IDENTIFICATION</scope>
</reference>
<evidence type="ECO:0000313" key="17">
    <source>
        <dbReference type="Proteomes" id="UP000594261"/>
    </source>
</evidence>
<dbReference type="Proteomes" id="UP000594261">
    <property type="component" value="Chromosome 2"/>
</dbReference>
<gene>
    <name evidence="16" type="primary">LOC115977789</name>
</gene>
<evidence type="ECO:0000256" key="13">
    <source>
        <dbReference type="SAM" id="MobiDB-lite"/>
    </source>
</evidence>
<dbReference type="EnsemblPlants" id="QL02p026683:mrna">
    <property type="protein sequence ID" value="QL02p026683:mrna:CDS:1"/>
    <property type="gene ID" value="QL02p026683"/>
</dbReference>
<dbReference type="PROSITE" id="PS50089">
    <property type="entry name" value="ZF_RING_2"/>
    <property type="match status" value="1"/>
</dbReference>
<dbReference type="InterPro" id="IPR044602">
    <property type="entry name" value="ATL10/ATL72-79-like"/>
</dbReference>
<evidence type="ECO:0000259" key="15">
    <source>
        <dbReference type="PROSITE" id="PS50089"/>
    </source>
</evidence>
<dbReference type="PANTHER" id="PTHR46905:SF1">
    <property type="entry name" value="RING-TYPE E3 UBIQUITIN TRANSFERASE"/>
    <property type="match status" value="1"/>
</dbReference>
<dbReference type="GO" id="GO:0016020">
    <property type="term" value="C:membrane"/>
    <property type="evidence" value="ECO:0007669"/>
    <property type="project" value="UniProtKB-SubCell"/>
</dbReference>
<dbReference type="GO" id="GO:0008270">
    <property type="term" value="F:zinc ion binding"/>
    <property type="evidence" value="ECO:0007669"/>
    <property type="project" value="UniProtKB-KW"/>
</dbReference>
<keyword evidence="6" id="KW-0479">Metal-binding</keyword>
<evidence type="ECO:0000256" key="10">
    <source>
        <dbReference type="ARBA" id="ARBA00023136"/>
    </source>
</evidence>
<dbReference type="UniPathway" id="UPA00143"/>
<feature type="region of interest" description="Disordered" evidence="13">
    <location>
        <begin position="98"/>
        <end position="123"/>
    </location>
</feature>
<proteinExistence type="inferred from homology"/>
<dbReference type="AlphaFoldDB" id="A0A7N2KUY5"/>
<protein>
    <recommendedName>
        <fullName evidence="3">RING-type E3 ubiquitin transferase</fullName>
        <ecNumber evidence="3">2.3.2.27</ecNumber>
    </recommendedName>
</protein>
<dbReference type="Gene3D" id="3.30.40.10">
    <property type="entry name" value="Zinc/RING finger domain, C3HC4 (zinc finger)"/>
    <property type="match status" value="1"/>
</dbReference>
<evidence type="ECO:0000256" key="5">
    <source>
        <dbReference type="ARBA" id="ARBA00022692"/>
    </source>
</evidence>
<evidence type="ECO:0000313" key="16">
    <source>
        <dbReference type="EnsemblPlants" id="QL02p026683:mrna:CDS:1"/>
    </source>
</evidence>
<dbReference type="OrthoDB" id="8062037at2759"/>